<dbReference type="EMBL" id="JBDFQZ010000014">
    <property type="protein sequence ID" value="KAK9667185.1"/>
    <property type="molecule type" value="Genomic_DNA"/>
</dbReference>
<dbReference type="Proteomes" id="UP001443914">
    <property type="component" value="Unassembled WGS sequence"/>
</dbReference>
<protein>
    <submittedName>
        <fullName evidence="2">Uncharacterized protein</fullName>
    </submittedName>
</protein>
<dbReference type="InterPro" id="IPR051283">
    <property type="entry name" value="Sec_Metabolite_Acyltrans"/>
</dbReference>
<name>A0AAW1GQQ8_SAPOF</name>
<dbReference type="Gene3D" id="3.30.559.10">
    <property type="entry name" value="Chloramphenicol acetyltransferase-like domain"/>
    <property type="match status" value="2"/>
</dbReference>
<dbReference type="AlphaFoldDB" id="A0AAW1GQQ8"/>
<accession>A0AAW1GQQ8</accession>
<sequence>MELISEYFVKPNHKFDDLKDRLYLKPLDLCMLAIHPIQKGLLYTLNNNTITPNTIPNLLNNLRHSLSIALVHFYPLAGRLSTETFYEEHTATCVLFIDCNKGEGAKIIHAGTKNISISDILYSGHVPGIVQKFYDFGEEYINYDCHTRPLLSVQVTELVDGVFLGFSMCHSVVDGTSFMHFISILSEIFCSNLSLDISRVPIFDHGVVLKLPYIGLDNIMIRHEIARLTDRIFHFSSESIWALKAKAHKKCGTKNVNISSFQALASLVWKSITRARNLSAEQETSCCLIINARPRLDPPKSDQYFGNYVSQVKVICKVGELLGHELGWAASRLNEGIKAKNSASIRGVWAGFGDQITTVGFPSPGADVHGPNNVVIGGSTRFDMYGPEFGLGKAIGVLMGFGNKDDGKVTANPSCEGGSSVDLEISLQHKYMTVLQLDQDFMKFVTLN</sequence>
<proteinExistence type="predicted"/>
<keyword evidence="1" id="KW-0808">Transferase</keyword>
<gene>
    <name evidence="2" type="ORF">RND81_14G239300</name>
</gene>
<evidence type="ECO:0000256" key="1">
    <source>
        <dbReference type="ARBA" id="ARBA00022679"/>
    </source>
</evidence>
<comment type="caution">
    <text evidence="2">The sequence shown here is derived from an EMBL/GenBank/DDBJ whole genome shotgun (WGS) entry which is preliminary data.</text>
</comment>
<dbReference type="PANTHER" id="PTHR31896:SF12">
    <property type="entry name" value="HXXXD-TYPE ACYL-TRANSFERASE FAMILY PROTEIN"/>
    <property type="match status" value="1"/>
</dbReference>
<organism evidence="2 3">
    <name type="scientific">Saponaria officinalis</name>
    <name type="common">Common soapwort</name>
    <name type="synonym">Lychnis saponaria</name>
    <dbReference type="NCBI Taxonomy" id="3572"/>
    <lineage>
        <taxon>Eukaryota</taxon>
        <taxon>Viridiplantae</taxon>
        <taxon>Streptophyta</taxon>
        <taxon>Embryophyta</taxon>
        <taxon>Tracheophyta</taxon>
        <taxon>Spermatophyta</taxon>
        <taxon>Magnoliopsida</taxon>
        <taxon>eudicotyledons</taxon>
        <taxon>Gunneridae</taxon>
        <taxon>Pentapetalae</taxon>
        <taxon>Caryophyllales</taxon>
        <taxon>Caryophyllaceae</taxon>
        <taxon>Caryophylleae</taxon>
        <taxon>Saponaria</taxon>
    </lineage>
</organism>
<dbReference type="PANTHER" id="PTHR31896">
    <property type="entry name" value="FAMILY REGULATORY PROTEIN, PUTATIVE (AFU_ORTHOLOGUE AFUA_3G14730)-RELATED"/>
    <property type="match status" value="1"/>
</dbReference>
<keyword evidence="3" id="KW-1185">Reference proteome</keyword>
<evidence type="ECO:0000313" key="3">
    <source>
        <dbReference type="Proteomes" id="UP001443914"/>
    </source>
</evidence>
<reference evidence="2" key="1">
    <citation type="submission" date="2024-03" db="EMBL/GenBank/DDBJ databases">
        <title>WGS assembly of Saponaria officinalis var. Norfolk2.</title>
        <authorList>
            <person name="Jenkins J."/>
            <person name="Shu S."/>
            <person name="Grimwood J."/>
            <person name="Barry K."/>
            <person name="Goodstein D."/>
            <person name="Schmutz J."/>
            <person name="Leebens-Mack J."/>
            <person name="Osbourn A."/>
        </authorList>
    </citation>
    <scope>NUCLEOTIDE SEQUENCE [LARGE SCALE GENOMIC DNA]</scope>
    <source>
        <strain evidence="2">JIC</strain>
    </source>
</reference>
<dbReference type="Pfam" id="PF02458">
    <property type="entry name" value="Transferase"/>
    <property type="match status" value="1"/>
</dbReference>
<dbReference type="GO" id="GO:0016740">
    <property type="term" value="F:transferase activity"/>
    <property type="evidence" value="ECO:0007669"/>
    <property type="project" value="UniProtKB-KW"/>
</dbReference>
<dbReference type="InterPro" id="IPR023213">
    <property type="entry name" value="CAT-like_dom_sf"/>
</dbReference>
<evidence type="ECO:0000313" key="2">
    <source>
        <dbReference type="EMBL" id="KAK9667185.1"/>
    </source>
</evidence>